<evidence type="ECO:0008006" key="4">
    <source>
        <dbReference type="Google" id="ProtNLM"/>
    </source>
</evidence>
<dbReference type="Proteomes" id="UP001497457">
    <property type="component" value="Chromosome 5rd"/>
</dbReference>
<reference evidence="3" key="1">
    <citation type="submission" date="2024-06" db="EMBL/GenBank/DDBJ databases">
        <authorList>
            <person name="Ryan C."/>
        </authorList>
    </citation>
    <scope>NUCLEOTIDE SEQUENCE [LARGE SCALE GENOMIC DNA]</scope>
</reference>
<sequence length="215" mass="22448">MGMAKACCSCCCCVLVLVAFAGLMVLAVKNACVVPFLTTVDEASLARMSLAAPVTAGHNGSTPAAALSYDLSLVLALRWYYRRAVGFSHAKPLEAELRFLGRPLGPRARLGGAEQAAATSYLSEIVYRLAWNGSDENATTALALGPGEAAAFAAESAARVFEQELVIAGVFKSSVLFRSRWCGVRVNCPLRLSVSTPSVAAAVAAPPFASVECKS</sequence>
<proteinExistence type="predicted"/>
<keyword evidence="3" id="KW-1185">Reference proteome</keyword>
<feature type="signal peptide" evidence="1">
    <location>
        <begin position="1"/>
        <end position="27"/>
    </location>
</feature>
<gene>
    <name evidence="2" type="ORF">URODEC1_LOCUS98818</name>
</gene>
<feature type="chain" id="PRO_5044796781" description="Late embryogenesis abundant protein LEA-2 subgroup domain-containing protein" evidence="1">
    <location>
        <begin position="28"/>
        <end position="215"/>
    </location>
</feature>
<reference evidence="2 3" key="2">
    <citation type="submission" date="2024-10" db="EMBL/GenBank/DDBJ databases">
        <authorList>
            <person name="Ryan C."/>
        </authorList>
    </citation>
    <scope>NUCLEOTIDE SEQUENCE [LARGE SCALE GENOMIC DNA]</scope>
</reference>
<keyword evidence="1" id="KW-0732">Signal</keyword>
<name>A0ABC9EU95_9POAL</name>
<dbReference type="AlphaFoldDB" id="A0ABC9EU95"/>
<accession>A0ABC9EU95</accession>
<protein>
    <recommendedName>
        <fullName evidence="4">Late embryogenesis abundant protein LEA-2 subgroup domain-containing protein</fullName>
    </recommendedName>
</protein>
<dbReference type="EMBL" id="OZ075115">
    <property type="protein sequence ID" value="CAL5063308.1"/>
    <property type="molecule type" value="Genomic_DNA"/>
</dbReference>
<evidence type="ECO:0000313" key="2">
    <source>
        <dbReference type="EMBL" id="CAL5063308.1"/>
    </source>
</evidence>
<evidence type="ECO:0000313" key="3">
    <source>
        <dbReference type="Proteomes" id="UP001497457"/>
    </source>
</evidence>
<organism evidence="2 3">
    <name type="scientific">Urochloa decumbens</name>
    <dbReference type="NCBI Taxonomy" id="240449"/>
    <lineage>
        <taxon>Eukaryota</taxon>
        <taxon>Viridiplantae</taxon>
        <taxon>Streptophyta</taxon>
        <taxon>Embryophyta</taxon>
        <taxon>Tracheophyta</taxon>
        <taxon>Spermatophyta</taxon>
        <taxon>Magnoliopsida</taxon>
        <taxon>Liliopsida</taxon>
        <taxon>Poales</taxon>
        <taxon>Poaceae</taxon>
        <taxon>PACMAD clade</taxon>
        <taxon>Panicoideae</taxon>
        <taxon>Panicodae</taxon>
        <taxon>Paniceae</taxon>
        <taxon>Melinidinae</taxon>
        <taxon>Urochloa</taxon>
    </lineage>
</organism>
<evidence type="ECO:0000256" key="1">
    <source>
        <dbReference type="SAM" id="SignalP"/>
    </source>
</evidence>